<dbReference type="EMBL" id="CAXDID020000405">
    <property type="protein sequence ID" value="CAL6088047.1"/>
    <property type="molecule type" value="Genomic_DNA"/>
</dbReference>
<proteinExistence type="predicted"/>
<reference evidence="1" key="1">
    <citation type="submission" date="2023-06" db="EMBL/GenBank/DDBJ databases">
        <authorList>
            <person name="Kurt Z."/>
        </authorList>
    </citation>
    <scope>NUCLEOTIDE SEQUENCE</scope>
</reference>
<dbReference type="Proteomes" id="UP001642409">
    <property type="component" value="Unassembled WGS sequence"/>
</dbReference>
<organism evidence="1">
    <name type="scientific">Hexamita inflata</name>
    <dbReference type="NCBI Taxonomy" id="28002"/>
    <lineage>
        <taxon>Eukaryota</taxon>
        <taxon>Metamonada</taxon>
        <taxon>Diplomonadida</taxon>
        <taxon>Hexamitidae</taxon>
        <taxon>Hexamitinae</taxon>
        <taxon>Hexamita</taxon>
    </lineage>
</organism>
<keyword evidence="3" id="KW-1185">Reference proteome</keyword>
<dbReference type="EMBL" id="CATOUU010000953">
    <property type="protein sequence ID" value="CAI9962467.1"/>
    <property type="molecule type" value="Genomic_DNA"/>
</dbReference>
<reference evidence="2 3" key="2">
    <citation type="submission" date="2024-07" db="EMBL/GenBank/DDBJ databases">
        <authorList>
            <person name="Akdeniz Z."/>
        </authorList>
    </citation>
    <scope>NUCLEOTIDE SEQUENCE [LARGE SCALE GENOMIC DNA]</scope>
</reference>
<protein>
    <submittedName>
        <fullName evidence="2">Hypothetical_protein</fullName>
    </submittedName>
</protein>
<gene>
    <name evidence="1" type="ORF">HINF_LOCUS50112</name>
    <name evidence="2" type="ORF">HINF_LOCUS63937</name>
</gene>
<sequence>MPKLDFVRQNVLEFYALEHGQLHCLMCRQKFPVNGQHYECCARPRTDQLENHLLDVEFHDHEFTIAQIRAGRHQLFDVQVYSQEQREKDVLNFIVNHGFSFRTIEDPIFQKLTNVYHTRQWFADTLRSGVISIYFIRKNDFLAQSFYASYARKDDFLRVCVPYTVVGPRNAFLNQEEE</sequence>
<accession>A0AA86QSV8</accession>
<evidence type="ECO:0000313" key="2">
    <source>
        <dbReference type="EMBL" id="CAL6088047.1"/>
    </source>
</evidence>
<evidence type="ECO:0000313" key="3">
    <source>
        <dbReference type="Proteomes" id="UP001642409"/>
    </source>
</evidence>
<dbReference type="AlphaFoldDB" id="A0AA86QSV8"/>
<evidence type="ECO:0000313" key="1">
    <source>
        <dbReference type="EMBL" id="CAI9962467.1"/>
    </source>
</evidence>
<name>A0AA86QSV8_9EUKA</name>
<comment type="caution">
    <text evidence="1">The sequence shown here is derived from an EMBL/GenBank/DDBJ whole genome shotgun (WGS) entry which is preliminary data.</text>
</comment>